<gene>
    <name evidence="2" type="ORF">PF006_g1121</name>
</gene>
<protein>
    <recommendedName>
        <fullName evidence="4">Secreted protein</fullName>
    </recommendedName>
</protein>
<proteinExistence type="predicted"/>
<evidence type="ECO:0000313" key="2">
    <source>
        <dbReference type="EMBL" id="KAE9154892.1"/>
    </source>
</evidence>
<name>A0A6A3USG8_9STRA</name>
<evidence type="ECO:0000256" key="1">
    <source>
        <dbReference type="SAM" id="SignalP"/>
    </source>
</evidence>
<feature type="chain" id="PRO_5025662910" description="Secreted protein" evidence="1">
    <location>
        <begin position="17"/>
        <end position="89"/>
    </location>
</feature>
<dbReference type="EMBL" id="QXGA01000026">
    <property type="protein sequence ID" value="KAE9154892.1"/>
    <property type="molecule type" value="Genomic_DNA"/>
</dbReference>
<evidence type="ECO:0008006" key="4">
    <source>
        <dbReference type="Google" id="ProtNLM"/>
    </source>
</evidence>
<comment type="caution">
    <text evidence="2">The sequence shown here is derived from an EMBL/GenBank/DDBJ whole genome shotgun (WGS) entry which is preliminary data.</text>
</comment>
<reference evidence="2 3" key="1">
    <citation type="submission" date="2018-08" db="EMBL/GenBank/DDBJ databases">
        <title>Genomic investigation of the strawberry pathogen Phytophthora fragariae indicates pathogenicity is determined by transcriptional variation in three key races.</title>
        <authorList>
            <person name="Adams T.M."/>
            <person name="Armitage A.D."/>
            <person name="Sobczyk M.K."/>
            <person name="Bates H.J."/>
            <person name="Dunwell J.M."/>
            <person name="Nellist C.F."/>
            <person name="Harrison R.J."/>
        </authorList>
    </citation>
    <scope>NUCLEOTIDE SEQUENCE [LARGE SCALE GENOMIC DNA]</scope>
    <source>
        <strain evidence="2 3">NOV-5</strain>
    </source>
</reference>
<evidence type="ECO:0000313" key="3">
    <source>
        <dbReference type="Proteomes" id="UP000440732"/>
    </source>
</evidence>
<dbReference type="AlphaFoldDB" id="A0A6A3USG8"/>
<accession>A0A6A3USG8</accession>
<sequence length="89" mass="9624">MVVAALLAPARRTALAFLSVLNLAADLHFAFFCALGRACAHDEFRCAEPLSTPVGQIRAMACSTRFPSLHSRTVSTKGDRQTLASKQDF</sequence>
<feature type="signal peptide" evidence="1">
    <location>
        <begin position="1"/>
        <end position="16"/>
    </location>
</feature>
<organism evidence="2 3">
    <name type="scientific">Phytophthora fragariae</name>
    <dbReference type="NCBI Taxonomy" id="53985"/>
    <lineage>
        <taxon>Eukaryota</taxon>
        <taxon>Sar</taxon>
        <taxon>Stramenopiles</taxon>
        <taxon>Oomycota</taxon>
        <taxon>Peronosporomycetes</taxon>
        <taxon>Peronosporales</taxon>
        <taxon>Peronosporaceae</taxon>
        <taxon>Phytophthora</taxon>
    </lineage>
</organism>
<keyword evidence="1" id="KW-0732">Signal</keyword>
<dbReference type="Proteomes" id="UP000440732">
    <property type="component" value="Unassembled WGS sequence"/>
</dbReference>